<dbReference type="CDD" id="cd00214">
    <property type="entry name" value="Calpain_III"/>
    <property type="match status" value="1"/>
</dbReference>
<dbReference type="GO" id="GO:0004198">
    <property type="term" value="F:calcium-dependent cysteine-type endopeptidase activity"/>
    <property type="evidence" value="ECO:0007669"/>
    <property type="project" value="InterPro"/>
</dbReference>
<dbReference type="SUPFAM" id="SSF54001">
    <property type="entry name" value="Cysteine proteinases"/>
    <property type="match status" value="1"/>
</dbReference>
<evidence type="ECO:0000256" key="4">
    <source>
        <dbReference type="ARBA" id="ARBA00022807"/>
    </source>
</evidence>
<dbReference type="PRINTS" id="PR00704">
    <property type="entry name" value="CALPAIN"/>
</dbReference>
<evidence type="ECO:0000256" key="6">
    <source>
        <dbReference type="PROSITE-ProRule" id="PRU00239"/>
    </source>
</evidence>
<dbReference type="SUPFAM" id="SSF49758">
    <property type="entry name" value="Calpain large subunit, middle domain (domain III)"/>
    <property type="match status" value="1"/>
</dbReference>
<keyword evidence="4" id="KW-0788">Thiol protease</keyword>
<keyword evidence="2" id="KW-0645">Protease</keyword>
<reference evidence="8 9" key="1">
    <citation type="journal article" date="2013" name="Nature">
        <title>The genomes of four tapeworm species reveal adaptations to parasitism.</title>
        <authorList>
            <person name="Tsai I.J."/>
            <person name="Zarowiecki M."/>
            <person name="Holroyd N."/>
            <person name="Garciarrubio A."/>
            <person name="Sanchez-Flores A."/>
            <person name="Brooks K.L."/>
            <person name="Tracey A."/>
            <person name="Bobes R.J."/>
            <person name="Fragoso G."/>
            <person name="Sciutto E."/>
            <person name="Aslett M."/>
            <person name="Beasley H."/>
            <person name="Bennett H.M."/>
            <person name="Cai J."/>
            <person name="Camicia F."/>
            <person name="Clark R."/>
            <person name="Cucher M."/>
            <person name="De Silva N."/>
            <person name="Day T.A."/>
            <person name="Deplazes P."/>
            <person name="Estrada K."/>
            <person name="Fernandez C."/>
            <person name="Holland P.W."/>
            <person name="Hou J."/>
            <person name="Hu S."/>
            <person name="Huckvale T."/>
            <person name="Hung S.S."/>
            <person name="Kamenetzky L."/>
            <person name="Keane J.A."/>
            <person name="Kiss F."/>
            <person name="Koziol U."/>
            <person name="Lambert O."/>
            <person name="Liu K."/>
            <person name="Luo X."/>
            <person name="Luo Y."/>
            <person name="Macchiaroli N."/>
            <person name="Nichol S."/>
            <person name="Paps J."/>
            <person name="Parkinson J."/>
            <person name="Pouchkina-Stantcheva N."/>
            <person name="Riddiford N."/>
            <person name="Rosenzvit M."/>
            <person name="Salinas G."/>
            <person name="Wasmuth J.D."/>
            <person name="Zamanian M."/>
            <person name="Zheng Y."/>
            <person name="Cai X."/>
            <person name="Soberon X."/>
            <person name="Olson P.D."/>
            <person name="Laclette J.P."/>
            <person name="Brehm K."/>
            <person name="Berriman M."/>
            <person name="Garciarrubio A."/>
            <person name="Bobes R.J."/>
            <person name="Fragoso G."/>
            <person name="Sanchez-Flores A."/>
            <person name="Estrada K."/>
            <person name="Cevallos M.A."/>
            <person name="Morett E."/>
            <person name="Gonzalez V."/>
            <person name="Portillo T."/>
            <person name="Ochoa-Leyva A."/>
            <person name="Jose M.V."/>
            <person name="Sciutto E."/>
            <person name="Landa A."/>
            <person name="Jimenez L."/>
            <person name="Valdes V."/>
            <person name="Carrero J.C."/>
            <person name="Larralde C."/>
            <person name="Morales-Montor J."/>
            <person name="Limon-Lason J."/>
            <person name="Soberon X."/>
            <person name="Laclette J.P."/>
        </authorList>
    </citation>
    <scope>NUCLEOTIDE SEQUENCE [LARGE SCALE GENOMIC DNA]</scope>
</reference>
<evidence type="ECO:0000256" key="3">
    <source>
        <dbReference type="ARBA" id="ARBA00022801"/>
    </source>
</evidence>
<dbReference type="SMART" id="SM00230">
    <property type="entry name" value="CysPc"/>
    <property type="match status" value="1"/>
</dbReference>
<accession>A0A068WJR9</accession>
<evidence type="ECO:0000313" key="9">
    <source>
        <dbReference type="Proteomes" id="UP000492820"/>
    </source>
</evidence>
<dbReference type="SMART" id="SM00720">
    <property type="entry name" value="calpain_III"/>
    <property type="match status" value="1"/>
</dbReference>
<dbReference type="InterPro" id="IPR000169">
    <property type="entry name" value="Pept_cys_AS"/>
</dbReference>
<evidence type="ECO:0000259" key="7">
    <source>
        <dbReference type="PROSITE" id="PS50203"/>
    </source>
</evidence>
<dbReference type="GO" id="GO:0005737">
    <property type="term" value="C:cytoplasm"/>
    <property type="evidence" value="ECO:0007669"/>
    <property type="project" value="TreeGrafter"/>
</dbReference>
<evidence type="ECO:0000256" key="5">
    <source>
        <dbReference type="PIRSR" id="PIRSR622684-1"/>
    </source>
</evidence>
<dbReference type="SUPFAM" id="SSF47473">
    <property type="entry name" value="EF-hand"/>
    <property type="match status" value="1"/>
</dbReference>
<evidence type="ECO:0000313" key="8">
    <source>
        <dbReference type="EMBL" id="CDS20315.1"/>
    </source>
</evidence>
<dbReference type="Gene3D" id="2.60.120.380">
    <property type="match status" value="1"/>
</dbReference>
<dbReference type="InterPro" id="IPR038765">
    <property type="entry name" value="Papain-like_cys_pep_sf"/>
</dbReference>
<dbReference type="CDD" id="cd00044">
    <property type="entry name" value="CysPc"/>
    <property type="match status" value="1"/>
</dbReference>
<feature type="active site" evidence="5">
    <location>
        <position position="384"/>
    </location>
</feature>
<name>A0A068WJR9_ECHGR</name>
<dbReference type="InterPro" id="IPR036213">
    <property type="entry name" value="Calpain_III_sf"/>
</dbReference>
<dbReference type="WBParaSite" id="EgrG_000253150">
    <property type="protein sequence ID" value="EgrG_000253150"/>
    <property type="gene ID" value="EgrG_000253150"/>
</dbReference>
<comment type="similarity">
    <text evidence="1">Belongs to the peptidase C2 family.</text>
</comment>
<evidence type="ECO:0000313" key="10">
    <source>
        <dbReference type="WBParaSite" id="EgrG_000253150"/>
    </source>
</evidence>
<dbReference type="PANTHER" id="PTHR10183">
    <property type="entry name" value="CALPAIN"/>
    <property type="match status" value="1"/>
</dbReference>
<dbReference type="PANTHER" id="PTHR10183:SF433">
    <property type="entry name" value="CALPAIN-A-RELATED"/>
    <property type="match status" value="1"/>
</dbReference>
<dbReference type="InterPro" id="IPR022683">
    <property type="entry name" value="Calpain_III"/>
</dbReference>
<dbReference type="PROSITE" id="PS50203">
    <property type="entry name" value="CALPAIN_CAT"/>
    <property type="match status" value="1"/>
</dbReference>
<reference evidence="10" key="3">
    <citation type="submission" date="2020-10" db="UniProtKB">
        <authorList>
            <consortium name="WormBaseParasite"/>
        </authorList>
    </citation>
    <scope>IDENTIFICATION</scope>
</reference>
<organism evidence="8">
    <name type="scientific">Echinococcus granulosus</name>
    <name type="common">Hydatid tapeworm</name>
    <dbReference type="NCBI Taxonomy" id="6210"/>
    <lineage>
        <taxon>Eukaryota</taxon>
        <taxon>Metazoa</taxon>
        <taxon>Spiralia</taxon>
        <taxon>Lophotrochozoa</taxon>
        <taxon>Platyhelminthes</taxon>
        <taxon>Cestoda</taxon>
        <taxon>Eucestoda</taxon>
        <taxon>Cyclophyllidea</taxon>
        <taxon>Taeniidae</taxon>
        <taxon>Echinococcus</taxon>
        <taxon>Echinococcus granulosus group</taxon>
    </lineage>
</organism>
<dbReference type="InterPro" id="IPR033883">
    <property type="entry name" value="C2_III"/>
</dbReference>
<dbReference type="EMBL" id="LK028580">
    <property type="protein sequence ID" value="CDS20315.1"/>
    <property type="molecule type" value="Genomic_DNA"/>
</dbReference>
<comment type="caution">
    <text evidence="6">Lacks conserved residue(s) required for the propagation of feature annotation.</text>
</comment>
<dbReference type="Pfam" id="PF01067">
    <property type="entry name" value="Calpain_III"/>
    <property type="match status" value="1"/>
</dbReference>
<evidence type="ECO:0000256" key="1">
    <source>
        <dbReference type="ARBA" id="ARBA00007623"/>
    </source>
</evidence>
<dbReference type="Gene3D" id="1.10.238.10">
    <property type="entry name" value="EF-hand"/>
    <property type="match status" value="1"/>
</dbReference>
<dbReference type="InterPro" id="IPR011992">
    <property type="entry name" value="EF-hand-dom_pair"/>
</dbReference>
<dbReference type="OrthoDB" id="424753at2759"/>
<dbReference type="Gene3D" id="3.90.70.10">
    <property type="entry name" value="Cysteine proteinases"/>
    <property type="match status" value="1"/>
</dbReference>
<gene>
    <name evidence="8" type="ORF">EgrG_000253150</name>
</gene>
<reference evidence="8" key="2">
    <citation type="submission" date="2014-06" db="EMBL/GenBank/DDBJ databases">
        <authorList>
            <person name="Aslett M."/>
        </authorList>
    </citation>
    <scope>NUCLEOTIDE SEQUENCE</scope>
</reference>
<dbReference type="AlphaFoldDB" id="A0A068WJR9"/>
<feature type="domain" description="Calpain catalytic" evidence="7">
    <location>
        <begin position="93"/>
        <end position="444"/>
    </location>
</feature>
<dbReference type="InterPro" id="IPR022682">
    <property type="entry name" value="Calpain_domain_III"/>
</dbReference>
<dbReference type="InterPro" id="IPR022684">
    <property type="entry name" value="Calpain_cysteine_protease"/>
</dbReference>
<feature type="active site" evidence="5">
    <location>
        <position position="165"/>
    </location>
</feature>
<dbReference type="Proteomes" id="UP000492820">
    <property type="component" value="Unassembled WGS sequence"/>
</dbReference>
<proteinExistence type="inferred from homology"/>
<sequence>MNTNRSLKISNSSLNKIGDYPPLRAVSNANFGRISETDDIFRVSADGQTRFLNDSGRDSSQMIHDVGPSTKTLPIPSESFEQIRTEHKMLGRLFCDSAFPADETSLYYSRRPPCSIVWMRPPEIVSAMCRTDVLGIAPRKIHFPEFIAGGSIRLGDLRQGELGDCWVVAALASMVTQPRLTMRSIPQGQSFRAEWYAGCFCFRFWQFGAWEEVIIDDRLPVRPGGRPLFIHSSRHTEFWPALLEKAYAKLSGSYEALNVGLIGDAMDDIIGGLTESYCLAPGEDQGMRPPPDLDDILIKAFDRRSLITARIKASASSSLSGISPSSRLFALTALHRRTKGSPCSGFVLPQGFVPGQAFGLTDCRKLRLTDVSGSRLVRLVRLRNLWPSARVGWVGAWSEGSSEWLSLPPEDRIKVGLVKGEGEFWMSMEDFLANFDYLDICHVLEPPSGDAGGGRLFCGTVATTGNHQAPVGPAMETWTTPRFFGRWVRGVTAGGRPFVRASHWANPQFVVSLPTPDVGDPEGLTAIVVALLQSDVRPLRHRAPRLLSIGFVLYRLPPGASPPMTRHFFETTSHVASVDYFYDSREVVKRFRLVPGVYLLVPCTYAADQPGEFLLRVLFEQSDRTLELALGPIDAGSISPQALSDPDPQFDTILPRIRRLFYEASGDSMAVDAFQLDSILNTLLKEDHRLPYAMVSTDACRALIAMRNDRYTGRLVESEFQPTWSLLRCWSRMFAAFDPQRTGHITCLDFRILIEQVGLYLPHTILARIVHRFADAEWRISYGTFIQIMALLTRAISTFNAFSGDGLTLIIHLEEYLEALTTI</sequence>
<protein>
    <submittedName>
        <fullName evidence="8 10">Calpain A</fullName>
    </submittedName>
</protein>
<dbReference type="PROSITE" id="PS00139">
    <property type="entry name" value="THIOL_PROTEASE_CYS"/>
    <property type="match status" value="1"/>
</dbReference>
<dbReference type="Pfam" id="PF00648">
    <property type="entry name" value="Peptidase_C2"/>
    <property type="match status" value="1"/>
</dbReference>
<keyword evidence="3" id="KW-0378">Hydrolase</keyword>
<dbReference type="GO" id="GO:0006508">
    <property type="term" value="P:proteolysis"/>
    <property type="evidence" value="ECO:0007669"/>
    <property type="project" value="UniProtKB-KW"/>
</dbReference>
<dbReference type="InterPro" id="IPR001300">
    <property type="entry name" value="Peptidase_C2_calpain_cat"/>
</dbReference>
<evidence type="ECO:0000256" key="2">
    <source>
        <dbReference type="ARBA" id="ARBA00022670"/>
    </source>
</evidence>